<dbReference type="InterPro" id="IPR013783">
    <property type="entry name" value="Ig-like_fold"/>
</dbReference>
<name>A0AAN7SIM3_9COLE</name>
<dbReference type="PANTHER" id="PTHR20930:SF0">
    <property type="entry name" value="PROTEIN ILRUN"/>
    <property type="match status" value="1"/>
</dbReference>
<feature type="region of interest" description="Disordered" evidence="3">
    <location>
        <begin position="219"/>
        <end position="238"/>
    </location>
</feature>
<accession>A0AAN7SIM3</accession>
<dbReference type="InterPro" id="IPR035940">
    <property type="entry name" value="CAP_sf"/>
</dbReference>
<dbReference type="GO" id="GO:0000407">
    <property type="term" value="C:phagophore assembly site"/>
    <property type="evidence" value="ECO:0007669"/>
    <property type="project" value="TreeGrafter"/>
</dbReference>
<dbReference type="SUPFAM" id="SSF46934">
    <property type="entry name" value="UBA-like"/>
    <property type="match status" value="1"/>
</dbReference>
<dbReference type="GO" id="GO:0043130">
    <property type="term" value="F:ubiquitin binding"/>
    <property type="evidence" value="ECO:0007669"/>
    <property type="project" value="TreeGrafter"/>
</dbReference>
<comment type="subcellular location">
    <subcellularLocation>
        <location evidence="1">Secreted</location>
    </subcellularLocation>
</comment>
<feature type="domain" description="SCP" evidence="4">
    <location>
        <begin position="253"/>
        <end position="416"/>
    </location>
</feature>
<dbReference type="Pfam" id="PF16158">
    <property type="entry name" value="N_BRCA1_IG"/>
    <property type="match status" value="1"/>
</dbReference>
<dbReference type="Gene3D" id="1.10.8.10">
    <property type="entry name" value="DNA helicase RuvA subunit, C-terminal domain"/>
    <property type="match status" value="1"/>
</dbReference>
<dbReference type="InterPro" id="IPR039517">
    <property type="entry name" value="C6orf106_UBA-like"/>
</dbReference>
<dbReference type="SUPFAM" id="SSF55797">
    <property type="entry name" value="PR-1-like"/>
    <property type="match status" value="1"/>
</dbReference>
<dbReference type="PROSITE" id="PS01010">
    <property type="entry name" value="CRISP_2"/>
    <property type="match status" value="1"/>
</dbReference>
<organism evidence="5 6">
    <name type="scientific">Aquatica leii</name>
    <dbReference type="NCBI Taxonomy" id="1421715"/>
    <lineage>
        <taxon>Eukaryota</taxon>
        <taxon>Metazoa</taxon>
        <taxon>Ecdysozoa</taxon>
        <taxon>Arthropoda</taxon>
        <taxon>Hexapoda</taxon>
        <taxon>Insecta</taxon>
        <taxon>Pterygota</taxon>
        <taxon>Neoptera</taxon>
        <taxon>Endopterygota</taxon>
        <taxon>Coleoptera</taxon>
        <taxon>Polyphaga</taxon>
        <taxon>Elateriformia</taxon>
        <taxon>Elateroidea</taxon>
        <taxon>Lampyridae</taxon>
        <taxon>Luciolinae</taxon>
        <taxon>Aquatica</taxon>
    </lineage>
</organism>
<dbReference type="InterPro" id="IPR018244">
    <property type="entry name" value="Allrgn_V5/Tpx1_CS"/>
</dbReference>
<dbReference type="InterPro" id="IPR009060">
    <property type="entry name" value="UBA-like_sf"/>
</dbReference>
<dbReference type="Pfam" id="PF00188">
    <property type="entry name" value="CAP"/>
    <property type="match status" value="1"/>
</dbReference>
<evidence type="ECO:0000256" key="3">
    <source>
        <dbReference type="SAM" id="MobiDB-lite"/>
    </source>
</evidence>
<evidence type="ECO:0000256" key="1">
    <source>
        <dbReference type="ARBA" id="ARBA00004613"/>
    </source>
</evidence>
<dbReference type="PRINTS" id="PR00837">
    <property type="entry name" value="V5TPXLIKE"/>
</dbReference>
<dbReference type="InterPro" id="IPR001283">
    <property type="entry name" value="CRISP-related"/>
</dbReference>
<dbReference type="EMBL" id="JARPUR010000002">
    <property type="protein sequence ID" value="KAK4883187.1"/>
    <property type="molecule type" value="Genomic_DNA"/>
</dbReference>
<protein>
    <recommendedName>
        <fullName evidence="4">SCP domain-containing protein</fullName>
    </recommendedName>
</protein>
<dbReference type="SMART" id="SM00198">
    <property type="entry name" value="SCP"/>
    <property type="match status" value="1"/>
</dbReference>
<dbReference type="CDD" id="cd14947">
    <property type="entry name" value="NBR1_like"/>
    <property type="match status" value="1"/>
</dbReference>
<reference evidence="6" key="1">
    <citation type="submission" date="2023-01" db="EMBL/GenBank/DDBJ databases">
        <title>Key to firefly adult light organ development and bioluminescence: homeobox transcription factors regulate luciferase expression and transportation to peroxisome.</title>
        <authorList>
            <person name="Fu X."/>
        </authorList>
    </citation>
    <scope>NUCLEOTIDE SEQUENCE [LARGE SCALE GENOMIC DNA]</scope>
</reference>
<dbReference type="GO" id="GO:0016236">
    <property type="term" value="P:macroautophagy"/>
    <property type="evidence" value="ECO:0007669"/>
    <property type="project" value="TreeGrafter"/>
</dbReference>
<evidence type="ECO:0000259" key="4">
    <source>
        <dbReference type="SMART" id="SM00198"/>
    </source>
</evidence>
<evidence type="ECO:0000313" key="6">
    <source>
        <dbReference type="Proteomes" id="UP001353858"/>
    </source>
</evidence>
<keyword evidence="6" id="KW-1185">Reference proteome</keyword>
<dbReference type="CDD" id="cd14349">
    <property type="entry name" value="UBA_CF106"/>
    <property type="match status" value="1"/>
</dbReference>
<dbReference type="InterPro" id="IPR032350">
    <property type="entry name" value="Nbr1_FW"/>
</dbReference>
<dbReference type="Proteomes" id="UP001353858">
    <property type="component" value="Unassembled WGS sequence"/>
</dbReference>
<dbReference type="Gene3D" id="2.60.40.10">
    <property type="entry name" value="Immunoglobulins"/>
    <property type="match status" value="1"/>
</dbReference>
<dbReference type="Pfam" id="PF14555">
    <property type="entry name" value="UBA_4"/>
    <property type="match status" value="1"/>
</dbReference>
<evidence type="ECO:0000313" key="5">
    <source>
        <dbReference type="EMBL" id="KAK4883187.1"/>
    </source>
</evidence>
<dbReference type="AlphaFoldDB" id="A0AAN7SIM3"/>
<comment type="caution">
    <text evidence="5">The sequence shown here is derived from an EMBL/GenBank/DDBJ whole genome shotgun (WGS) entry which is preliminary data.</text>
</comment>
<dbReference type="InterPro" id="IPR002413">
    <property type="entry name" value="V5_allergen-like"/>
</dbReference>
<sequence length="489" mass="53587">MDVDNSQSEGSGGVDIEQSLLQQFSCMGTTDKEELVQQLQILLGSQLNYSTAVFFLDMNNWNLQAAICSYFDVESPANLPSMALISDPVATDSESVEPCTSFKKTWHVTNNGTEAWPFGCYLKCASGDSLGAGPLQVPCLEPGGGTYLTVRMTSPATHGIYQSKWRLCTSSGSYFGDPLWAIITVVEEGTMALTQQLSHFSDLGSSNLSTVTFNPFIQPRTSGNLQGGSPSDTDSGNIGSNCRGYIPIGFTKIEKDAILDAHNTLRNLVASGKELNGSPGPQPSASNMRALQWSDELALIAERWGAQCIYANDICRDLSKFPVGQNIGRGSFATNNLLTFIYDWYEEVYFYNSADVSRFKFPASKSQPTARYTQMVWAETYLLGCARAVFQAYVGSEVSYVEHMFCNYGPSGNIPDQPVYLTGSPCSSCQEGTSCTMDYPALCEVDLINRAIEEKQKKISLSSGKRCTGASTTFYLFYCTFCVYELYFI</sequence>
<dbReference type="InterPro" id="IPR014044">
    <property type="entry name" value="CAP_dom"/>
</dbReference>
<dbReference type="GO" id="GO:0005576">
    <property type="term" value="C:extracellular region"/>
    <property type="evidence" value="ECO:0007669"/>
    <property type="project" value="UniProtKB-SubCell"/>
</dbReference>
<evidence type="ECO:0000256" key="2">
    <source>
        <dbReference type="ARBA" id="ARBA00022525"/>
    </source>
</evidence>
<gene>
    <name evidence="5" type="ORF">RN001_006506</name>
</gene>
<dbReference type="CDD" id="cd05380">
    <property type="entry name" value="CAP_euk"/>
    <property type="match status" value="1"/>
</dbReference>
<dbReference type="PRINTS" id="PR00838">
    <property type="entry name" value="V5ALLERGEN"/>
</dbReference>
<keyword evidence="2" id="KW-0964">Secreted</keyword>
<proteinExistence type="predicted"/>
<dbReference type="Gene3D" id="3.40.33.10">
    <property type="entry name" value="CAP"/>
    <property type="match status" value="1"/>
</dbReference>
<dbReference type="PANTHER" id="PTHR20930">
    <property type="entry name" value="OVARIAN CARCINOMA ANTIGEN CA125-RELATED"/>
    <property type="match status" value="1"/>
</dbReference>